<reference evidence="2" key="1">
    <citation type="submission" date="2019-04" db="EMBL/GenBank/DDBJ databases">
        <title>Genome sequence of Pseudomonas putida 1290, an auxin catabolizing strain.</title>
        <authorList>
            <person name="Laird T.S."/>
            <person name="Leveau J.H.J."/>
        </authorList>
    </citation>
    <scope>NUCLEOTIDE SEQUENCE [LARGE SCALE GENOMIC DNA]</scope>
    <source>
        <strain evidence="2">1290</strain>
    </source>
</reference>
<dbReference type="EMBL" id="CP039371">
    <property type="protein sequence ID" value="QCI10721.1"/>
    <property type="molecule type" value="Genomic_DNA"/>
</dbReference>
<sequence>MTRQRGVVLLLALVMSLLLGLLAASALTDAQQEARMTRILGEGLKGFEQAEETLSVAAARLPALLPGVCNGCQPPKHPHRLLGQWHATPSGYFQVQNLGMSTRATHLSDQPATLVRVTAVSRQVENRQVLEAVYALPTAQAQAPQRLLWRQRPRED</sequence>
<evidence type="ECO:0000313" key="1">
    <source>
        <dbReference type="EMBL" id="QCI10721.1"/>
    </source>
</evidence>
<evidence type="ECO:0008006" key="3">
    <source>
        <dbReference type="Google" id="ProtNLM"/>
    </source>
</evidence>
<name>A0A4D6X7Q6_PSEPU</name>
<accession>A0A4D6X7Q6</accession>
<dbReference type="RefSeq" id="WP_136912927.1">
    <property type="nucleotide sequence ID" value="NZ_CP039371.1"/>
</dbReference>
<dbReference type="AlphaFoldDB" id="A0A4D6X7Q6"/>
<organism evidence="1 2">
    <name type="scientific">Pseudomonas putida</name>
    <name type="common">Arthrobacter siderocapsulatus</name>
    <dbReference type="NCBI Taxonomy" id="303"/>
    <lineage>
        <taxon>Bacteria</taxon>
        <taxon>Pseudomonadati</taxon>
        <taxon>Pseudomonadota</taxon>
        <taxon>Gammaproteobacteria</taxon>
        <taxon>Pseudomonadales</taxon>
        <taxon>Pseudomonadaceae</taxon>
        <taxon>Pseudomonas</taxon>
    </lineage>
</organism>
<protein>
    <recommendedName>
        <fullName evidence="3">Type IV pilus assembly protein PilX</fullName>
    </recommendedName>
</protein>
<proteinExistence type="predicted"/>
<evidence type="ECO:0000313" key="2">
    <source>
        <dbReference type="Proteomes" id="UP000298551"/>
    </source>
</evidence>
<dbReference type="Proteomes" id="UP000298551">
    <property type="component" value="Chromosome"/>
</dbReference>
<dbReference type="OrthoDB" id="7030311at2"/>
<gene>
    <name evidence="1" type="ORF">E6B08_04560</name>
</gene>